<dbReference type="Proteomes" id="UP000249890">
    <property type="component" value="Chromosome"/>
</dbReference>
<dbReference type="EMBL" id="CP021780">
    <property type="protein sequence ID" value="ASA25415.1"/>
    <property type="molecule type" value="Genomic_DNA"/>
</dbReference>
<organism evidence="1 2">
    <name type="scientific">Paenibacillus donghaensis</name>
    <dbReference type="NCBI Taxonomy" id="414771"/>
    <lineage>
        <taxon>Bacteria</taxon>
        <taxon>Bacillati</taxon>
        <taxon>Bacillota</taxon>
        <taxon>Bacilli</taxon>
        <taxon>Bacillales</taxon>
        <taxon>Paenibacillaceae</taxon>
        <taxon>Paenibacillus</taxon>
    </lineage>
</organism>
<dbReference type="OrthoDB" id="2615336at2"/>
<evidence type="ECO:0000313" key="1">
    <source>
        <dbReference type="EMBL" id="ASA25415.1"/>
    </source>
</evidence>
<accession>A0A2Z2KM17</accession>
<name>A0A2Z2KM17_9BACL</name>
<dbReference type="KEGG" id="pdh:B9T62_34585"/>
<proteinExistence type="predicted"/>
<sequence>MEKSEVYSQELAKLQAIFTDVDPAKAQLVEGLMEDAAFLKAENSVLKQALKTTGMVKIHPSNPDLQKPVEAARQYLKNVNAYAVVVKTLNGVLSKNALDPEDDMDEFE</sequence>
<gene>
    <name evidence="1" type="ORF">B9T62_34585</name>
</gene>
<dbReference type="RefSeq" id="WP_087919380.1">
    <property type="nucleotide sequence ID" value="NZ_CP021780.1"/>
</dbReference>
<reference evidence="1 2" key="1">
    <citation type="submission" date="2017-06" db="EMBL/GenBank/DDBJ databases">
        <title>Complete genome sequence of Paenibacillus donghaensis KCTC 13049T isolated from East Sea sediment, South Korea.</title>
        <authorList>
            <person name="Jung B.K."/>
            <person name="Hong S.-J."/>
            <person name="Shin J.-H."/>
        </authorList>
    </citation>
    <scope>NUCLEOTIDE SEQUENCE [LARGE SCALE GENOMIC DNA]</scope>
    <source>
        <strain evidence="1 2">KCTC 13049</strain>
    </source>
</reference>
<evidence type="ECO:0000313" key="2">
    <source>
        <dbReference type="Proteomes" id="UP000249890"/>
    </source>
</evidence>
<dbReference type="AlphaFoldDB" id="A0A2Z2KM17"/>
<protein>
    <submittedName>
        <fullName evidence="1">Uncharacterized protein</fullName>
    </submittedName>
</protein>
<keyword evidence="2" id="KW-1185">Reference proteome</keyword>